<dbReference type="Proteomes" id="UP000183200">
    <property type="component" value="Unassembled WGS sequence"/>
</dbReference>
<keyword evidence="1" id="KW-0472">Membrane</keyword>
<dbReference type="OrthoDB" id="792396at2"/>
<evidence type="ECO:0000313" key="3">
    <source>
        <dbReference type="Proteomes" id="UP000183200"/>
    </source>
</evidence>
<name>A0A1H0KHY0_9SPHI</name>
<feature type="transmembrane region" description="Helical" evidence="1">
    <location>
        <begin position="155"/>
        <end position="175"/>
    </location>
</feature>
<evidence type="ECO:0000256" key="1">
    <source>
        <dbReference type="SAM" id="Phobius"/>
    </source>
</evidence>
<dbReference type="AlphaFoldDB" id="A0A1H0KHY0"/>
<keyword evidence="1" id="KW-1133">Transmembrane helix</keyword>
<gene>
    <name evidence="2" type="ORF">SAMN05421820_11661</name>
</gene>
<feature type="transmembrane region" description="Helical" evidence="1">
    <location>
        <begin position="98"/>
        <end position="116"/>
    </location>
</feature>
<sequence length="219" mass="25696">MKLSKEELTEVSQYLFTLTRYQETYDELYDHVLSILEEREGPFDSRLIPELVNDNFGGHEQILKNEAISLEELNLSSGGLLMKETFSKLSAFKSFDNISLLCLCLVFYSQMTYGVFNPVFLIYAMFFAALYPILVYLYRTYFVNRSLVKPSMKNVFLLRIGLYGCFLSTAFYLLLLSPQRLFDITNYTRTVICLVLYYFSSIYIRSFHAFYKKKIKVFA</sequence>
<dbReference type="RefSeq" id="WP_074612751.1">
    <property type="nucleotide sequence ID" value="NZ_FNGY01000016.1"/>
</dbReference>
<accession>A0A1H0KHY0</accession>
<evidence type="ECO:0000313" key="2">
    <source>
        <dbReference type="EMBL" id="SDO55549.1"/>
    </source>
</evidence>
<organism evidence="2 3">
    <name type="scientific">Pedobacter steynii</name>
    <dbReference type="NCBI Taxonomy" id="430522"/>
    <lineage>
        <taxon>Bacteria</taxon>
        <taxon>Pseudomonadati</taxon>
        <taxon>Bacteroidota</taxon>
        <taxon>Sphingobacteriia</taxon>
        <taxon>Sphingobacteriales</taxon>
        <taxon>Sphingobacteriaceae</taxon>
        <taxon>Pedobacter</taxon>
    </lineage>
</organism>
<dbReference type="EMBL" id="FNGY01000016">
    <property type="protein sequence ID" value="SDO55549.1"/>
    <property type="molecule type" value="Genomic_DNA"/>
</dbReference>
<reference evidence="3" key="1">
    <citation type="submission" date="2016-10" db="EMBL/GenBank/DDBJ databases">
        <authorList>
            <person name="Varghese N."/>
            <person name="Submissions S."/>
        </authorList>
    </citation>
    <scope>NUCLEOTIDE SEQUENCE [LARGE SCALE GENOMIC DNA]</scope>
    <source>
        <strain evidence="3">DSM 19110</strain>
    </source>
</reference>
<feature type="transmembrane region" description="Helical" evidence="1">
    <location>
        <begin position="122"/>
        <end position="143"/>
    </location>
</feature>
<keyword evidence="1" id="KW-0812">Transmembrane</keyword>
<protein>
    <submittedName>
        <fullName evidence="2">Uncharacterized protein</fullName>
    </submittedName>
</protein>
<proteinExistence type="predicted"/>
<keyword evidence="3" id="KW-1185">Reference proteome</keyword>
<feature type="transmembrane region" description="Helical" evidence="1">
    <location>
        <begin position="187"/>
        <end position="204"/>
    </location>
</feature>